<feature type="region of interest" description="Disordered" evidence="1">
    <location>
        <begin position="443"/>
        <end position="494"/>
    </location>
</feature>
<dbReference type="InterPro" id="IPR006311">
    <property type="entry name" value="TAT_signal"/>
</dbReference>
<feature type="compositionally biased region" description="Pro residues" evidence="1">
    <location>
        <begin position="482"/>
        <end position="494"/>
    </location>
</feature>
<dbReference type="Pfam" id="PF12708">
    <property type="entry name" value="Pect-lyase_RHGA_epim"/>
    <property type="match status" value="1"/>
</dbReference>
<dbReference type="InterPro" id="IPR024535">
    <property type="entry name" value="RHGA/B-epi-like_pectate_lyase"/>
</dbReference>
<dbReference type="Proteomes" id="UP000502504">
    <property type="component" value="Chromosome"/>
</dbReference>
<dbReference type="SUPFAM" id="SSF51126">
    <property type="entry name" value="Pectin lyase-like"/>
    <property type="match status" value="1"/>
</dbReference>
<dbReference type="InterPro" id="IPR012334">
    <property type="entry name" value="Pectin_lyas_fold"/>
</dbReference>
<dbReference type="RefSeq" id="WP_078636188.1">
    <property type="nucleotide sequence ID" value="NZ_CM007717.1"/>
</dbReference>
<dbReference type="Gene3D" id="2.160.20.10">
    <property type="entry name" value="Single-stranded right-handed beta-helix, Pectin lyase-like"/>
    <property type="match status" value="1"/>
</dbReference>
<evidence type="ECO:0000313" key="3">
    <source>
        <dbReference type="EMBL" id="QIT47894.1"/>
    </source>
</evidence>
<dbReference type="PROSITE" id="PS51318">
    <property type="entry name" value="TAT"/>
    <property type="match status" value="1"/>
</dbReference>
<evidence type="ECO:0000259" key="2">
    <source>
        <dbReference type="Pfam" id="PF12708"/>
    </source>
</evidence>
<proteinExistence type="predicted"/>
<feature type="compositionally biased region" description="Low complexity" evidence="1">
    <location>
        <begin position="443"/>
        <end position="481"/>
    </location>
</feature>
<dbReference type="AlphaFoldDB" id="A0AAE6YFH3"/>
<reference evidence="3 4" key="1">
    <citation type="submission" date="2020-03" db="EMBL/GenBank/DDBJ databases">
        <title>Is there a link between lipid content and antibiotic production in Streptomyces?</title>
        <authorList>
            <person name="David M."/>
            <person name="Lejeune C."/>
            <person name="Abreu S."/>
            <person name="Thibessard A."/>
            <person name="Leblond P."/>
            <person name="Chaminade P."/>
            <person name="Virolle M.-J."/>
        </authorList>
    </citation>
    <scope>NUCLEOTIDE SEQUENCE [LARGE SCALE GENOMIC DNA]</scope>
    <source>
        <strain evidence="3 4">DSM 41481</strain>
    </source>
</reference>
<evidence type="ECO:0000313" key="4">
    <source>
        <dbReference type="Proteomes" id="UP000502504"/>
    </source>
</evidence>
<organism evidence="3 4">
    <name type="scientific">Streptomyces antibioticus</name>
    <dbReference type="NCBI Taxonomy" id="1890"/>
    <lineage>
        <taxon>Bacteria</taxon>
        <taxon>Bacillati</taxon>
        <taxon>Actinomycetota</taxon>
        <taxon>Actinomycetes</taxon>
        <taxon>Kitasatosporales</taxon>
        <taxon>Streptomycetaceae</taxon>
        <taxon>Streptomyces</taxon>
    </lineage>
</organism>
<feature type="region of interest" description="Disordered" evidence="1">
    <location>
        <begin position="34"/>
        <end position="53"/>
    </location>
</feature>
<evidence type="ECO:0000256" key="1">
    <source>
        <dbReference type="SAM" id="MobiDB-lite"/>
    </source>
</evidence>
<name>A0AAE6YFH3_STRAT</name>
<accession>A0AAE6YFH3</accession>
<sequence length="494" mass="53575">MAERGGGTARVSRRQLLRGGATILAATALTGHSASAAVGPGRPGPLGPAGAGRPRSELLARVINVADLGAVGDGRTDDSAAFELAYTLAASRVTGGVGRTVIEIPAGEFLITRPNALLDGAAPLRPANGLRYIGAGKRMTTIVFRPATGPGSFLCRNENIWSNIAFERIQFRSATPGASFFSSYSTGQAQDYRFTECEWMGEWEYGLALDGTDTNSEMRWEACRVGGAYRRAFLYSGLSQRGQTDPNQQDQFLNYWFTDMKVEYEWGNFLEFPYGGSITCRGGSYIMTGTRPENTPEYGTSSTFFRFPVPQHHDSVQRFHAQDIRFEVRNPDTRVIDCQWKSGTVHFSDCDDTGQAFKDFAPELRAHRYTVGPRGPLIRYDSCQLVGRHEYRALEREAPAQTVARYDMCLLRSHPEADFVATEGAAARETGFVTFVNCLDGTPARETPATEPEPAAPEAAAEPAAPEAPSEPAGQGKAEAPPEAPPATVPPPGR</sequence>
<feature type="domain" description="Rhamnogalacturonase A/B/Epimerase-like pectate lyase" evidence="2">
    <location>
        <begin position="63"/>
        <end position="158"/>
    </location>
</feature>
<dbReference type="EMBL" id="CP050692">
    <property type="protein sequence ID" value="QIT47894.1"/>
    <property type="molecule type" value="Genomic_DNA"/>
</dbReference>
<protein>
    <recommendedName>
        <fullName evidence="2">Rhamnogalacturonase A/B/Epimerase-like pectate lyase domain-containing protein</fullName>
    </recommendedName>
</protein>
<dbReference type="InterPro" id="IPR011050">
    <property type="entry name" value="Pectin_lyase_fold/virulence"/>
</dbReference>
<gene>
    <name evidence="3" type="ORF">HCX60_33775</name>
</gene>